<evidence type="ECO:0000313" key="1">
    <source>
        <dbReference type="EMBL" id="VDK33585.1"/>
    </source>
</evidence>
<dbReference type="SMR" id="A0A3P6Q1B7"/>
<sequence length="141" mass="16552">MSLLQKLSCRCTSFDVNRPLASFGVGDETVHPTSVKRQFTRRYRAEQRLLHPGEMVLAKEYRNNKEKCVLGRIPRKCGDVIYEIRVRPDMLFRHTYRLKHKECIDVPNPNPNLSLEQLKTQNQNKNPQFQYHADFLKPPGD</sequence>
<dbReference type="Proteomes" id="UP000281553">
    <property type="component" value="Unassembled WGS sequence"/>
</dbReference>
<gene>
    <name evidence="1" type="ORF">DILT_LOCUS504</name>
</gene>
<reference evidence="1 2" key="1">
    <citation type="submission" date="2018-11" db="EMBL/GenBank/DDBJ databases">
        <authorList>
            <consortium name="Pathogen Informatics"/>
        </authorList>
    </citation>
    <scope>NUCLEOTIDE SEQUENCE [LARGE SCALE GENOMIC DNA]</scope>
</reference>
<proteinExistence type="predicted"/>
<dbReference type="EMBL" id="UYRU01002152">
    <property type="protein sequence ID" value="VDK33585.1"/>
    <property type="molecule type" value="Genomic_DNA"/>
</dbReference>
<evidence type="ECO:0000313" key="2">
    <source>
        <dbReference type="Proteomes" id="UP000281553"/>
    </source>
</evidence>
<protein>
    <submittedName>
        <fullName evidence="1">Uncharacterized protein</fullName>
    </submittedName>
</protein>
<name>A0A3P6Q1B7_DIBLA</name>
<organism evidence="1 2">
    <name type="scientific">Dibothriocephalus latus</name>
    <name type="common">Fish tapeworm</name>
    <name type="synonym">Diphyllobothrium latum</name>
    <dbReference type="NCBI Taxonomy" id="60516"/>
    <lineage>
        <taxon>Eukaryota</taxon>
        <taxon>Metazoa</taxon>
        <taxon>Spiralia</taxon>
        <taxon>Lophotrochozoa</taxon>
        <taxon>Platyhelminthes</taxon>
        <taxon>Cestoda</taxon>
        <taxon>Eucestoda</taxon>
        <taxon>Diphyllobothriidea</taxon>
        <taxon>Diphyllobothriidae</taxon>
        <taxon>Dibothriocephalus</taxon>
    </lineage>
</organism>
<dbReference type="AlphaFoldDB" id="A0A3P6Q1B7"/>
<accession>A0A3P6Q1B7</accession>
<keyword evidence="2" id="KW-1185">Reference proteome</keyword>